<sequence>MERQDAPYLVFLGEACIDEYYETDRWGEMGDKMMLRPVENLVGGMVANAAGVAAGLGQKCYLVDSLSDSPVCRQLRAAMEAEGIDTSYTLHDPGMADPKCIIVTQGGERVVCVVDTARAPRRITPRHQRLLDGAAWIYTIVRTLQQVEGAEAVLDRARAAGAKLYLDVEGVVAEDNDPRFLRRADGLTFNEQGFAAFRGDRSEGACLKDLFAGGVEFVAVTLGPGGCRVHTPGRTIACSGLPVAPVDTTGAGDTWGAAFLWARVNGWALDDCARFANGMAARACTVLGARGGICSLEEARRWMDRAPQAVETRAAP</sequence>
<dbReference type="PROSITE" id="PS00584">
    <property type="entry name" value="PFKB_KINASES_2"/>
    <property type="match status" value="1"/>
</dbReference>
<keyword evidence="1" id="KW-0808">Transferase</keyword>
<dbReference type="PANTHER" id="PTHR10584">
    <property type="entry name" value="SUGAR KINASE"/>
    <property type="match status" value="1"/>
</dbReference>
<dbReference type="Proteomes" id="UP000184089">
    <property type="component" value="Unassembled WGS sequence"/>
</dbReference>
<dbReference type="InterPro" id="IPR002173">
    <property type="entry name" value="Carboh/pur_kinase_PfkB_CS"/>
</dbReference>
<proteinExistence type="predicted"/>
<protein>
    <submittedName>
        <fullName evidence="4">Sugar or nucleoside kinase, ribokinase family</fullName>
    </submittedName>
</protein>
<evidence type="ECO:0000256" key="1">
    <source>
        <dbReference type="ARBA" id="ARBA00022679"/>
    </source>
</evidence>
<dbReference type="Pfam" id="PF00294">
    <property type="entry name" value="PfkB"/>
    <property type="match status" value="1"/>
</dbReference>
<evidence type="ECO:0000259" key="3">
    <source>
        <dbReference type="Pfam" id="PF00294"/>
    </source>
</evidence>
<accession>A0AAQ1MED5</accession>
<reference evidence="5" key="1">
    <citation type="submission" date="2016-11" db="EMBL/GenBank/DDBJ databases">
        <authorList>
            <person name="Jaros S."/>
            <person name="Januszkiewicz K."/>
            <person name="Wedrychowicz H."/>
        </authorList>
    </citation>
    <scope>NUCLEOTIDE SEQUENCE [LARGE SCALE GENOMIC DNA]</scope>
    <source>
        <strain evidence="5">DSM 4029</strain>
    </source>
</reference>
<dbReference type="EMBL" id="FQVY01000003">
    <property type="protein sequence ID" value="SHG33283.1"/>
    <property type="molecule type" value="Genomic_DNA"/>
</dbReference>
<organism evidence="4 5">
    <name type="scientific">Bittarella massiliensis</name>
    <name type="common">ex Durand et al. 2017</name>
    <dbReference type="NCBI Taxonomy" id="1720313"/>
    <lineage>
        <taxon>Bacteria</taxon>
        <taxon>Bacillati</taxon>
        <taxon>Bacillota</taxon>
        <taxon>Clostridia</taxon>
        <taxon>Eubacteriales</taxon>
        <taxon>Oscillospiraceae</taxon>
        <taxon>Bittarella (ex Durand et al. 2017)</taxon>
    </lineage>
</organism>
<dbReference type="InterPro" id="IPR029056">
    <property type="entry name" value="Ribokinase-like"/>
</dbReference>
<evidence type="ECO:0000313" key="4">
    <source>
        <dbReference type="EMBL" id="SHG33283.1"/>
    </source>
</evidence>
<evidence type="ECO:0000256" key="2">
    <source>
        <dbReference type="ARBA" id="ARBA00022777"/>
    </source>
</evidence>
<feature type="domain" description="Carbohydrate kinase PfkB" evidence="3">
    <location>
        <begin position="8"/>
        <end position="290"/>
    </location>
</feature>
<evidence type="ECO:0000313" key="5">
    <source>
        <dbReference type="Proteomes" id="UP000184089"/>
    </source>
</evidence>
<dbReference type="Gene3D" id="3.40.1190.20">
    <property type="match status" value="1"/>
</dbReference>
<dbReference type="AlphaFoldDB" id="A0AAQ1MED5"/>
<dbReference type="GO" id="GO:0016301">
    <property type="term" value="F:kinase activity"/>
    <property type="evidence" value="ECO:0007669"/>
    <property type="project" value="UniProtKB-KW"/>
</dbReference>
<dbReference type="RefSeq" id="WP_021658726.1">
    <property type="nucleotide sequence ID" value="NZ_FQVY01000003.1"/>
</dbReference>
<keyword evidence="2 4" id="KW-0418">Kinase</keyword>
<comment type="caution">
    <text evidence="4">The sequence shown here is derived from an EMBL/GenBank/DDBJ whole genome shotgun (WGS) entry which is preliminary data.</text>
</comment>
<gene>
    <name evidence="4" type="ORF">SAMN05444424_2141</name>
</gene>
<dbReference type="InterPro" id="IPR011611">
    <property type="entry name" value="PfkB_dom"/>
</dbReference>
<dbReference type="SUPFAM" id="SSF53613">
    <property type="entry name" value="Ribokinase-like"/>
    <property type="match status" value="1"/>
</dbReference>
<name>A0AAQ1MED5_9FIRM</name>
<dbReference type="PANTHER" id="PTHR10584:SF166">
    <property type="entry name" value="RIBOKINASE"/>
    <property type="match status" value="1"/>
</dbReference>